<reference evidence="1" key="2">
    <citation type="journal article" date="2015" name="Data Brief">
        <title>Shoot transcriptome of the giant reed, Arundo donax.</title>
        <authorList>
            <person name="Barrero R.A."/>
            <person name="Guerrero F.D."/>
            <person name="Moolhuijzen P."/>
            <person name="Goolsby J.A."/>
            <person name="Tidwell J."/>
            <person name="Bellgard S.E."/>
            <person name="Bellgard M.I."/>
        </authorList>
    </citation>
    <scope>NUCLEOTIDE SEQUENCE</scope>
    <source>
        <tissue evidence="1">Shoot tissue taken approximately 20 cm above the soil surface</tissue>
    </source>
</reference>
<reference evidence="1" key="1">
    <citation type="submission" date="2014-09" db="EMBL/GenBank/DDBJ databases">
        <authorList>
            <person name="Magalhaes I.L.F."/>
            <person name="Oliveira U."/>
            <person name="Santos F.R."/>
            <person name="Vidigal T.H.D.A."/>
            <person name="Brescovit A.D."/>
            <person name="Santos A.J."/>
        </authorList>
    </citation>
    <scope>NUCLEOTIDE SEQUENCE</scope>
    <source>
        <tissue evidence="1">Shoot tissue taken approximately 20 cm above the soil surface</tissue>
    </source>
</reference>
<dbReference type="AlphaFoldDB" id="A0A0A9ERW5"/>
<organism evidence="1">
    <name type="scientific">Arundo donax</name>
    <name type="common">Giant reed</name>
    <name type="synonym">Donax arundinaceus</name>
    <dbReference type="NCBI Taxonomy" id="35708"/>
    <lineage>
        <taxon>Eukaryota</taxon>
        <taxon>Viridiplantae</taxon>
        <taxon>Streptophyta</taxon>
        <taxon>Embryophyta</taxon>
        <taxon>Tracheophyta</taxon>
        <taxon>Spermatophyta</taxon>
        <taxon>Magnoliopsida</taxon>
        <taxon>Liliopsida</taxon>
        <taxon>Poales</taxon>
        <taxon>Poaceae</taxon>
        <taxon>PACMAD clade</taxon>
        <taxon>Arundinoideae</taxon>
        <taxon>Arundineae</taxon>
        <taxon>Arundo</taxon>
    </lineage>
</organism>
<sequence>MLATESEAMPWTTTYLPFSTPARLYLSSTYARSFLEMDTRSGGVGCRGTSFAGRPIHSSISSYMLYPPSARLVVGGLNISLRNSPAPALLTLGYT</sequence>
<name>A0A0A9ERW5_ARUDO</name>
<dbReference type="EMBL" id="GBRH01199123">
    <property type="protein sequence ID" value="JAD98772.1"/>
    <property type="molecule type" value="Transcribed_RNA"/>
</dbReference>
<accession>A0A0A9ERW5</accession>
<protein>
    <submittedName>
        <fullName evidence="1">Uncharacterized protein</fullName>
    </submittedName>
</protein>
<evidence type="ECO:0000313" key="1">
    <source>
        <dbReference type="EMBL" id="JAD98772.1"/>
    </source>
</evidence>
<proteinExistence type="predicted"/>